<dbReference type="InterPro" id="IPR011705">
    <property type="entry name" value="BACK"/>
</dbReference>
<dbReference type="AlphaFoldDB" id="A0A8T2V560"/>
<dbReference type="InterPro" id="IPR011333">
    <property type="entry name" value="SKP1/BTB/POZ_sf"/>
</dbReference>
<comment type="function">
    <text evidence="1">May act as a substrate-specific adapter of an E3 ubiquitin-protein ligase complex (CUL3-RBX1-BTB) which mediates the ubiquitination and subsequent proteasomal degradation of target proteins.</text>
</comment>
<dbReference type="Gene3D" id="1.25.40.420">
    <property type="match status" value="1"/>
</dbReference>
<dbReference type="OrthoDB" id="1887817at2759"/>
<dbReference type="PROSITE" id="PS50097">
    <property type="entry name" value="BTB"/>
    <property type="match status" value="1"/>
</dbReference>
<dbReference type="Proteomes" id="UP000825935">
    <property type="component" value="Chromosome 3"/>
</dbReference>
<comment type="caution">
    <text evidence="4">The sequence shown here is derived from an EMBL/GenBank/DDBJ whole genome shotgun (WGS) entry which is preliminary data.</text>
</comment>
<dbReference type="SUPFAM" id="SSF54695">
    <property type="entry name" value="POZ domain"/>
    <property type="match status" value="1"/>
</dbReference>
<protein>
    <recommendedName>
        <fullName evidence="3">BTB domain-containing protein</fullName>
    </recommendedName>
</protein>
<dbReference type="Pfam" id="PF07707">
    <property type="entry name" value="BACK"/>
    <property type="match status" value="1"/>
</dbReference>
<dbReference type="GO" id="GO:0010114">
    <property type="term" value="P:response to red light"/>
    <property type="evidence" value="ECO:0007669"/>
    <property type="project" value="TreeGrafter"/>
</dbReference>
<organism evidence="4 5">
    <name type="scientific">Ceratopteris richardii</name>
    <name type="common">Triangle waterfern</name>
    <dbReference type="NCBI Taxonomy" id="49495"/>
    <lineage>
        <taxon>Eukaryota</taxon>
        <taxon>Viridiplantae</taxon>
        <taxon>Streptophyta</taxon>
        <taxon>Embryophyta</taxon>
        <taxon>Tracheophyta</taxon>
        <taxon>Polypodiopsida</taxon>
        <taxon>Polypodiidae</taxon>
        <taxon>Polypodiales</taxon>
        <taxon>Pteridineae</taxon>
        <taxon>Pteridaceae</taxon>
        <taxon>Parkerioideae</taxon>
        <taxon>Ceratopteris</taxon>
    </lineage>
</organism>
<evidence type="ECO:0000259" key="3">
    <source>
        <dbReference type="PROSITE" id="PS50097"/>
    </source>
</evidence>
<name>A0A8T2V560_CERRI</name>
<keyword evidence="5" id="KW-1185">Reference proteome</keyword>
<sequence length="463" mass="53417">MMFEFGYNNPKYADRKLRIVLQDADFKAERPSKRRRFSSAEKTITDIAGCEEENEELYVNTLILGRHSLYFRRIFDGECYKESFEKVIDVHINKDEKDAFLDLIKYLYTDILEADTVERLLQVWHLAQRFLIESCAALCLQRLTSLPLSLESSCYLLDAASVVNQTTEFKELVNKSVNFLANHFKVSLVMNGENSSRWENFEDLAELSAPVLESLLASDDLQVVYEDSVYFAVKTWIKANCEDKKQEAEAWEKLGPLIRWPTIEMFRVKSILEKVECPMLRDLLVEALIYHASSDEEKKLMETTATSNRFRRRIRHAVPLRFLSVGSPVKCGVVFFSLSLKDWKCLQDSNGPVFTERFSMAGCVFIWLAQIRTLRKRVSILLVALDTPPCHLRIHIAISVWNTRMSDYALCHKGLHSVNKDVRERVALCLDCFGKDVDDLLADTDIVSDNATWFKTELQVIEG</sequence>
<dbReference type="CDD" id="cd18186">
    <property type="entry name" value="BTB_POZ_ZBTB_KLHL-like"/>
    <property type="match status" value="1"/>
</dbReference>
<reference evidence="4" key="1">
    <citation type="submission" date="2021-08" db="EMBL/GenBank/DDBJ databases">
        <title>WGS assembly of Ceratopteris richardii.</title>
        <authorList>
            <person name="Marchant D.B."/>
            <person name="Chen G."/>
            <person name="Jenkins J."/>
            <person name="Shu S."/>
            <person name="Leebens-Mack J."/>
            <person name="Grimwood J."/>
            <person name="Schmutz J."/>
            <person name="Soltis P."/>
            <person name="Soltis D."/>
            <person name="Chen Z.-H."/>
        </authorList>
    </citation>
    <scope>NUCLEOTIDE SEQUENCE</scope>
    <source>
        <strain evidence="4">Whitten #5841</strain>
        <tissue evidence="4">Leaf</tissue>
    </source>
</reference>
<evidence type="ECO:0000313" key="4">
    <source>
        <dbReference type="EMBL" id="KAH7442168.1"/>
    </source>
</evidence>
<dbReference type="EMBL" id="CM035408">
    <property type="protein sequence ID" value="KAH7442168.1"/>
    <property type="molecule type" value="Genomic_DNA"/>
</dbReference>
<dbReference type="Gene3D" id="3.30.710.10">
    <property type="entry name" value="Potassium Channel Kv1.1, Chain A"/>
    <property type="match status" value="1"/>
</dbReference>
<dbReference type="PANTHER" id="PTHR46336">
    <property type="entry name" value="OS02G0260700 PROTEIN"/>
    <property type="match status" value="1"/>
</dbReference>
<dbReference type="GO" id="GO:0005634">
    <property type="term" value="C:nucleus"/>
    <property type="evidence" value="ECO:0007669"/>
    <property type="project" value="TreeGrafter"/>
</dbReference>
<evidence type="ECO:0000256" key="1">
    <source>
        <dbReference type="ARBA" id="ARBA00002668"/>
    </source>
</evidence>
<dbReference type="PANTHER" id="PTHR46336:SF3">
    <property type="entry name" value="BTB_POZ DOMAIN-CONTAINING PROTEIN POB1"/>
    <property type="match status" value="1"/>
</dbReference>
<gene>
    <name evidence="4" type="ORF">KP509_03G074500</name>
</gene>
<accession>A0A8T2V560</accession>
<dbReference type="Pfam" id="PF00651">
    <property type="entry name" value="BTB"/>
    <property type="match status" value="1"/>
</dbReference>
<feature type="domain" description="BTB" evidence="3">
    <location>
        <begin position="45"/>
        <end position="116"/>
    </location>
</feature>
<evidence type="ECO:0000256" key="2">
    <source>
        <dbReference type="ARBA" id="ARBA00004906"/>
    </source>
</evidence>
<evidence type="ECO:0000313" key="5">
    <source>
        <dbReference type="Proteomes" id="UP000825935"/>
    </source>
</evidence>
<comment type="pathway">
    <text evidence="2">Protein modification; protein ubiquitination.</text>
</comment>
<dbReference type="InterPro" id="IPR000210">
    <property type="entry name" value="BTB/POZ_dom"/>
</dbReference>
<dbReference type="SMART" id="SM00225">
    <property type="entry name" value="BTB"/>
    <property type="match status" value="1"/>
</dbReference>
<proteinExistence type="predicted"/>
<dbReference type="InterPro" id="IPR045890">
    <property type="entry name" value="POB1-like"/>
</dbReference>